<feature type="transmembrane region" description="Helical" evidence="7">
    <location>
        <begin position="594"/>
        <end position="615"/>
    </location>
</feature>
<evidence type="ECO:0000256" key="7">
    <source>
        <dbReference type="SAM" id="Phobius"/>
    </source>
</evidence>
<dbReference type="InterPro" id="IPR050369">
    <property type="entry name" value="RBOH/FRE"/>
</dbReference>
<dbReference type="PANTHER" id="PTHR11972">
    <property type="entry name" value="NADPH OXIDASE"/>
    <property type="match status" value="1"/>
</dbReference>
<dbReference type="Pfam" id="PF01794">
    <property type="entry name" value="Ferric_reduct"/>
    <property type="match status" value="1"/>
</dbReference>
<evidence type="ECO:0000313" key="9">
    <source>
        <dbReference type="EMBL" id="CAI2364980.1"/>
    </source>
</evidence>
<dbReference type="SUPFAM" id="SSF63380">
    <property type="entry name" value="Riboflavin synthase domain-like"/>
    <property type="match status" value="1"/>
</dbReference>
<accession>A0AAD1XC12</accession>
<dbReference type="Gene3D" id="3.40.50.80">
    <property type="entry name" value="Nucleotide-binding domain of ferredoxin-NADP reductase (FNR) module"/>
    <property type="match status" value="1"/>
</dbReference>
<dbReference type="InterPro" id="IPR013112">
    <property type="entry name" value="FAD-bd_8"/>
</dbReference>
<dbReference type="AlphaFoldDB" id="A0AAD1XC12"/>
<evidence type="ECO:0000256" key="1">
    <source>
        <dbReference type="ARBA" id="ARBA00004141"/>
    </source>
</evidence>
<feature type="region of interest" description="Disordered" evidence="6">
    <location>
        <begin position="190"/>
        <end position="223"/>
    </location>
</feature>
<proteinExistence type="predicted"/>
<feature type="domain" description="FAD-binding FR-type" evidence="8">
    <location>
        <begin position="624"/>
        <end position="753"/>
    </location>
</feature>
<keyword evidence="3 7" id="KW-1133">Transmembrane helix</keyword>
<dbReference type="InterPro" id="IPR039261">
    <property type="entry name" value="FNR_nucleotide-bd"/>
</dbReference>
<keyword evidence="4" id="KW-0560">Oxidoreductase</keyword>
<dbReference type="CDD" id="cd06186">
    <property type="entry name" value="NOX_Duox_like_FAD_NADP"/>
    <property type="match status" value="1"/>
</dbReference>
<evidence type="ECO:0000256" key="5">
    <source>
        <dbReference type="ARBA" id="ARBA00023136"/>
    </source>
</evidence>
<dbReference type="SUPFAM" id="SSF52343">
    <property type="entry name" value="Ferredoxin reductase-like, C-terminal NADP-linked domain"/>
    <property type="match status" value="1"/>
</dbReference>
<comment type="subcellular location">
    <subcellularLocation>
        <location evidence="1">Membrane</location>
        <topology evidence="1">Multi-pass membrane protein</topology>
    </subcellularLocation>
</comment>
<evidence type="ECO:0000256" key="6">
    <source>
        <dbReference type="SAM" id="MobiDB-lite"/>
    </source>
</evidence>
<keyword evidence="5 7" id="KW-0472">Membrane</keyword>
<evidence type="ECO:0000259" key="8">
    <source>
        <dbReference type="PROSITE" id="PS51384"/>
    </source>
</evidence>
<keyword evidence="2 7" id="KW-0812">Transmembrane</keyword>
<name>A0AAD1XC12_EUPCR</name>
<dbReference type="Pfam" id="PF08030">
    <property type="entry name" value="NAD_binding_6"/>
    <property type="match status" value="1"/>
</dbReference>
<feature type="compositionally biased region" description="Basic and acidic residues" evidence="6">
    <location>
        <begin position="214"/>
        <end position="223"/>
    </location>
</feature>
<evidence type="ECO:0000256" key="2">
    <source>
        <dbReference type="ARBA" id="ARBA00022692"/>
    </source>
</evidence>
<dbReference type="Gene3D" id="2.40.30.10">
    <property type="entry name" value="Translation factors"/>
    <property type="match status" value="1"/>
</dbReference>
<dbReference type="Pfam" id="PF08022">
    <property type="entry name" value="FAD_binding_8"/>
    <property type="match status" value="1"/>
</dbReference>
<reference evidence="9" key="1">
    <citation type="submission" date="2023-07" db="EMBL/GenBank/DDBJ databases">
        <authorList>
            <consortium name="AG Swart"/>
            <person name="Singh M."/>
            <person name="Singh A."/>
            <person name="Seah K."/>
            <person name="Emmerich C."/>
        </authorList>
    </citation>
    <scope>NUCLEOTIDE SEQUENCE</scope>
    <source>
        <strain evidence="9">DP1</strain>
    </source>
</reference>
<dbReference type="InterPro" id="IPR017927">
    <property type="entry name" value="FAD-bd_FR_type"/>
</dbReference>
<dbReference type="PANTHER" id="PTHR11972:SF153">
    <property type="entry name" value="SUPEROXIDE-GENERATING NADPH OXIDASE HEAVY CHAIN SUBUNIT A"/>
    <property type="match status" value="1"/>
</dbReference>
<gene>
    <name evidence="9" type="ORF">ECRASSUSDP1_LOCUS6330</name>
</gene>
<feature type="transmembrane region" description="Helical" evidence="7">
    <location>
        <begin position="540"/>
        <end position="558"/>
    </location>
</feature>
<evidence type="ECO:0000256" key="3">
    <source>
        <dbReference type="ARBA" id="ARBA00022989"/>
    </source>
</evidence>
<feature type="compositionally biased region" description="Acidic residues" evidence="6">
    <location>
        <begin position="190"/>
        <end position="213"/>
    </location>
</feature>
<dbReference type="InterPro" id="IPR013121">
    <property type="entry name" value="Fe_red_NAD-bd_6"/>
</dbReference>
<feature type="transmembrane region" description="Helical" evidence="7">
    <location>
        <begin position="402"/>
        <end position="423"/>
    </location>
</feature>
<protein>
    <recommendedName>
        <fullName evidence="8">FAD-binding FR-type domain-containing protein</fullName>
    </recommendedName>
</protein>
<dbReference type="GO" id="GO:0016491">
    <property type="term" value="F:oxidoreductase activity"/>
    <property type="evidence" value="ECO:0007669"/>
    <property type="project" value="UniProtKB-KW"/>
</dbReference>
<dbReference type="InterPro" id="IPR013130">
    <property type="entry name" value="Fe3_Rdtase_TM_dom"/>
</dbReference>
<evidence type="ECO:0000313" key="10">
    <source>
        <dbReference type="Proteomes" id="UP001295684"/>
    </source>
</evidence>
<organism evidence="9 10">
    <name type="scientific">Euplotes crassus</name>
    <dbReference type="NCBI Taxonomy" id="5936"/>
    <lineage>
        <taxon>Eukaryota</taxon>
        <taxon>Sar</taxon>
        <taxon>Alveolata</taxon>
        <taxon>Ciliophora</taxon>
        <taxon>Intramacronucleata</taxon>
        <taxon>Spirotrichea</taxon>
        <taxon>Hypotrichia</taxon>
        <taxon>Euplotida</taxon>
        <taxon>Euplotidae</taxon>
        <taxon>Moneuplotes</taxon>
    </lineage>
</organism>
<dbReference type="PROSITE" id="PS51384">
    <property type="entry name" value="FAD_FR"/>
    <property type="match status" value="1"/>
</dbReference>
<dbReference type="Proteomes" id="UP001295684">
    <property type="component" value="Unassembled WGS sequence"/>
</dbReference>
<dbReference type="EMBL" id="CAMPGE010006134">
    <property type="protein sequence ID" value="CAI2364980.1"/>
    <property type="molecule type" value="Genomic_DNA"/>
</dbReference>
<dbReference type="InterPro" id="IPR017938">
    <property type="entry name" value="Riboflavin_synthase-like_b-brl"/>
</dbReference>
<evidence type="ECO:0000256" key="4">
    <source>
        <dbReference type="ARBA" id="ARBA00023002"/>
    </source>
</evidence>
<keyword evidence="10" id="KW-1185">Reference proteome</keyword>
<dbReference type="GO" id="GO:0005886">
    <property type="term" value="C:plasma membrane"/>
    <property type="evidence" value="ECO:0007669"/>
    <property type="project" value="TreeGrafter"/>
</dbReference>
<sequence length="963" mass="112340">MENKYKLSPIPNAPRIDLDEYEKVSVAHEQHQENMYQDFSKTKEFNPYAESDDEEPEIQLINRAKAISFKVPKILGISKKRRAVRKFSEADKLDGDLQRGRVHREDPDIYIKKAFGPNFEFSEEYLTSDIKSEIIIKALKKRYGFKKVTKATMKHILYEGARMSRILRINNSAYDRMIEILDIDLECESDNDQVDESENEQENEDFKEEEEKEQIEKEEKKRENGFASKHLRVRKNFRRFETQKNVLDNSNLNQSNDAMKSKDAFITSYHSIDSVIFDSYSNDFEKAVKLLKNIIEIETNNLDDFKNIFRPKNSNKIAPMDVETDYHFQYIKNKKLFKGLISKLLAIRRGFSQKLKKDALPSVTTQPDEVEKGDADQFRLEMKKITKSKRCIDFRRDYIPKLGIIFILSALCAICKGTLTAFVNDFYEVFGWWIVCSRGASLSVLIIIMVCMFFISHDLMTLARRKCKNSISGWLDHYFMIHKFCGYLLAFYASVHSFCHLAGTFRVISDEEDIDEVNRVKGGENFDEIPSYTHLLFETLPGVTGIILLVIILTMALTSTKCIRMNYFQLFGYTHMTLFPIFCITLMIHGLNFWFTIGIPLAIIFVLPGFSILLIQQMMRVCSHKLNDFHIIDVSVSSDCTYMLMYLEKPKNYRLVHGQYVFVNLPSVHPLQWHPYTVASSPNNPYLILMIKGAGDWTLKLIQQMYSIKKKMMKMDEFQSDRYTDFDLFNLLHDLHQELTLREFRDRNKLFYPQIKISRACSTPNDTFIDKKNIIMVGAGSGISPYLCLLEEVIRDDKGKKNNFNFDSAKLVFIARAGEQVSWISNYLFHIINSPWMLPKLEFSIFITLEKNLKTLPSFLFWRAFLLISLNKQIIKKRNRLPSSFNKSHTKYSTENWRGSPVKVFFGRPNFEDILRDSITPNCKKIHVYSTSSIGVNQILFDTTCKLTKETGIKFKHIYESTS</sequence>
<feature type="transmembrane region" description="Helical" evidence="7">
    <location>
        <begin position="570"/>
        <end position="588"/>
    </location>
</feature>
<feature type="transmembrane region" description="Helical" evidence="7">
    <location>
        <begin position="429"/>
        <end position="455"/>
    </location>
</feature>
<comment type="caution">
    <text evidence="9">The sequence shown here is derived from an EMBL/GenBank/DDBJ whole genome shotgun (WGS) entry which is preliminary data.</text>
</comment>